<name>A0A7X0NW55_9ACTN</name>
<dbReference type="Proteomes" id="UP000565579">
    <property type="component" value="Unassembled WGS sequence"/>
</dbReference>
<gene>
    <name evidence="1" type="ORF">HD593_005562</name>
</gene>
<evidence type="ECO:0000313" key="1">
    <source>
        <dbReference type="EMBL" id="MBB6550767.1"/>
    </source>
</evidence>
<sequence length="34" mass="3819">MTGVEQMTATVDPAATQMARYATFRDMILQLDEI</sequence>
<reference evidence="1 2" key="1">
    <citation type="submission" date="2020-08" db="EMBL/GenBank/DDBJ databases">
        <title>Sequencing the genomes of 1000 actinobacteria strains.</title>
        <authorList>
            <person name="Klenk H.-P."/>
        </authorList>
    </citation>
    <scope>NUCLEOTIDE SEQUENCE [LARGE SCALE GENOMIC DNA]</scope>
    <source>
        <strain evidence="1 2">DSM 43768</strain>
    </source>
</reference>
<keyword evidence="2" id="KW-1185">Reference proteome</keyword>
<proteinExistence type="predicted"/>
<comment type="caution">
    <text evidence="1">The sequence shown here is derived from an EMBL/GenBank/DDBJ whole genome shotgun (WGS) entry which is preliminary data.</text>
</comment>
<dbReference type="AlphaFoldDB" id="A0A7X0NW55"/>
<protein>
    <submittedName>
        <fullName evidence="1">Uncharacterized protein</fullName>
    </submittedName>
</protein>
<dbReference type="EMBL" id="JACHMI010000001">
    <property type="protein sequence ID" value="MBB6550767.1"/>
    <property type="molecule type" value="Genomic_DNA"/>
</dbReference>
<accession>A0A7X0NW55</accession>
<organism evidence="1 2">
    <name type="scientific">Nonomuraea rubra</name>
    <dbReference type="NCBI Taxonomy" id="46180"/>
    <lineage>
        <taxon>Bacteria</taxon>
        <taxon>Bacillati</taxon>
        <taxon>Actinomycetota</taxon>
        <taxon>Actinomycetes</taxon>
        <taxon>Streptosporangiales</taxon>
        <taxon>Streptosporangiaceae</taxon>
        <taxon>Nonomuraea</taxon>
    </lineage>
</organism>
<evidence type="ECO:0000313" key="2">
    <source>
        <dbReference type="Proteomes" id="UP000565579"/>
    </source>
</evidence>